<evidence type="ECO:0000313" key="7">
    <source>
        <dbReference type="EMBL" id="KAF9884864.1"/>
    </source>
</evidence>
<dbReference type="GO" id="GO:0003677">
    <property type="term" value="F:DNA binding"/>
    <property type="evidence" value="ECO:0007669"/>
    <property type="project" value="UniProtKB-KW"/>
</dbReference>
<dbReference type="CDD" id="cd12148">
    <property type="entry name" value="fungal_TF_MHR"/>
    <property type="match status" value="1"/>
</dbReference>
<dbReference type="GO" id="GO:0006351">
    <property type="term" value="P:DNA-templated transcription"/>
    <property type="evidence" value="ECO:0007669"/>
    <property type="project" value="InterPro"/>
</dbReference>
<gene>
    <name evidence="7" type="ORF">FE257_001207</name>
</gene>
<keyword evidence="8" id="KW-1185">Reference proteome</keyword>
<proteinExistence type="predicted"/>
<comment type="caution">
    <text evidence="7">The sequence shown here is derived from an EMBL/GenBank/DDBJ whole genome shotgun (WGS) entry which is preliminary data.</text>
</comment>
<evidence type="ECO:0000256" key="2">
    <source>
        <dbReference type="ARBA" id="ARBA00023015"/>
    </source>
</evidence>
<evidence type="ECO:0000256" key="5">
    <source>
        <dbReference type="ARBA" id="ARBA00023242"/>
    </source>
</evidence>
<dbReference type="SMART" id="SM00906">
    <property type="entry name" value="Fungal_trans"/>
    <property type="match status" value="1"/>
</dbReference>
<protein>
    <recommendedName>
        <fullName evidence="6">Xylanolytic transcriptional activator regulatory domain-containing protein</fullName>
    </recommendedName>
</protein>
<organism evidence="7 8">
    <name type="scientific">Aspergillus nanangensis</name>
    <dbReference type="NCBI Taxonomy" id="2582783"/>
    <lineage>
        <taxon>Eukaryota</taxon>
        <taxon>Fungi</taxon>
        <taxon>Dikarya</taxon>
        <taxon>Ascomycota</taxon>
        <taxon>Pezizomycotina</taxon>
        <taxon>Eurotiomycetes</taxon>
        <taxon>Eurotiomycetidae</taxon>
        <taxon>Eurotiales</taxon>
        <taxon>Aspergillaceae</taxon>
        <taxon>Aspergillus</taxon>
        <taxon>Aspergillus subgen. Circumdati</taxon>
    </lineage>
</organism>
<dbReference type="Pfam" id="PF04082">
    <property type="entry name" value="Fungal_trans"/>
    <property type="match status" value="1"/>
</dbReference>
<keyword evidence="5" id="KW-0539">Nucleus</keyword>
<keyword evidence="3" id="KW-0238">DNA-binding</keyword>
<dbReference type="GO" id="GO:0005634">
    <property type="term" value="C:nucleus"/>
    <property type="evidence" value="ECO:0007669"/>
    <property type="project" value="UniProtKB-SubCell"/>
</dbReference>
<evidence type="ECO:0000256" key="3">
    <source>
        <dbReference type="ARBA" id="ARBA00023125"/>
    </source>
</evidence>
<evidence type="ECO:0000256" key="4">
    <source>
        <dbReference type="ARBA" id="ARBA00023163"/>
    </source>
</evidence>
<dbReference type="Proteomes" id="UP001194746">
    <property type="component" value="Unassembled WGS sequence"/>
</dbReference>
<dbReference type="PANTHER" id="PTHR46910">
    <property type="entry name" value="TRANSCRIPTION FACTOR PDR1"/>
    <property type="match status" value="1"/>
</dbReference>
<reference evidence="7" key="2">
    <citation type="submission" date="2020-02" db="EMBL/GenBank/DDBJ databases">
        <authorList>
            <person name="Gilchrist C.L.M."/>
            <person name="Chooi Y.-H."/>
        </authorList>
    </citation>
    <scope>NUCLEOTIDE SEQUENCE</scope>
    <source>
        <strain evidence="7">MST-FP2251</strain>
    </source>
</reference>
<dbReference type="InterPro" id="IPR050987">
    <property type="entry name" value="AtrR-like"/>
</dbReference>
<dbReference type="GO" id="GO:0008270">
    <property type="term" value="F:zinc ion binding"/>
    <property type="evidence" value="ECO:0007669"/>
    <property type="project" value="InterPro"/>
</dbReference>
<feature type="domain" description="Xylanolytic transcriptional activator regulatory" evidence="6">
    <location>
        <begin position="193"/>
        <end position="273"/>
    </location>
</feature>
<evidence type="ECO:0000259" key="6">
    <source>
        <dbReference type="SMART" id="SM00906"/>
    </source>
</evidence>
<keyword evidence="4" id="KW-0804">Transcription</keyword>
<name>A0AAD4GP55_ASPNN</name>
<sequence>MTRRDTHSLRSAGSILNNVTYFNGIYLLSTEGRTWIESRTGEKVNFEKLCALELPWENTHHSQIESSLDSLPSIEIPNRYILDTYVTMYASSLQSLVFPVISKSLFKHTLDLAYDPQRPIGSTSAKSCVYSFLAIVSLFGFDADIQGVMDCGSYAVAARGFTDQIIQEMTLDGLQSFTMLVQFQYFLGDLQAAAVSLSIATCLLYSLGAHTLPSDDPLGTSQPYDKSNPECHLRDLFWLCYSFDKDISLRTGQPPCINDTHCDLTLPTDYAQLQERNIQRDEILSADNTLPLFPFDLHLSLIKSEAYQTLYSFSAQQKTNSEILSRIMNLDEALEKWRMSLHPDFRPTLSFFQEMQVCANVNTQAVILRLAYYHCVTIIHQASTRCKLSPGDNESQLDGISSSISLSINASRSTLSYLRTVLPVVKGECFWVVLFYAITAILTIFSNILRSPLDPETYVHLDILCDVPDLIRKIPIRKLTLGEPDLGNAQFVRRSEKWINQQTHGDAWLRVPVIAGGLTCGILTGPQQLLSVCYKLHSFAAPCGPILAWEQFSKIISLLFVSGALVAAAPGSADPRDIFQLEKRCQHKGDYCDGAAIRCCAGQCCTERHGGIRYCQDC</sequence>
<evidence type="ECO:0000313" key="8">
    <source>
        <dbReference type="Proteomes" id="UP001194746"/>
    </source>
</evidence>
<keyword evidence="2" id="KW-0805">Transcription regulation</keyword>
<reference evidence="7" key="1">
    <citation type="journal article" date="2019" name="Beilstein J. Org. Chem.">
        <title>Nanangenines: drimane sesquiterpenoids as the dominant metabolite cohort of a novel Australian fungus, Aspergillus nanangensis.</title>
        <authorList>
            <person name="Lacey H.J."/>
            <person name="Gilchrist C.L.M."/>
            <person name="Crombie A."/>
            <person name="Kalaitzis J.A."/>
            <person name="Vuong D."/>
            <person name="Rutledge P.J."/>
            <person name="Turner P."/>
            <person name="Pitt J.I."/>
            <person name="Lacey E."/>
            <person name="Chooi Y.H."/>
            <person name="Piggott A.M."/>
        </authorList>
    </citation>
    <scope>NUCLEOTIDE SEQUENCE</scope>
    <source>
        <strain evidence="7">MST-FP2251</strain>
    </source>
</reference>
<accession>A0AAD4GP55</accession>
<evidence type="ECO:0000256" key="1">
    <source>
        <dbReference type="ARBA" id="ARBA00004123"/>
    </source>
</evidence>
<dbReference type="InterPro" id="IPR007219">
    <property type="entry name" value="XnlR_reg_dom"/>
</dbReference>
<dbReference type="GO" id="GO:0003700">
    <property type="term" value="F:DNA-binding transcription factor activity"/>
    <property type="evidence" value="ECO:0007669"/>
    <property type="project" value="InterPro"/>
</dbReference>
<dbReference type="PANTHER" id="PTHR46910:SF37">
    <property type="entry name" value="ZN(II)2CYS6 TRANSCRIPTION FACTOR (EUROFUNG)"/>
    <property type="match status" value="1"/>
</dbReference>
<comment type="subcellular location">
    <subcellularLocation>
        <location evidence="1">Nucleus</location>
    </subcellularLocation>
</comment>
<dbReference type="EMBL" id="VCAU01000110">
    <property type="protein sequence ID" value="KAF9884864.1"/>
    <property type="molecule type" value="Genomic_DNA"/>
</dbReference>
<dbReference type="AlphaFoldDB" id="A0AAD4GP55"/>